<name>A0A0M3I3N6_ASCLU</name>
<dbReference type="WBParaSite" id="ALUE_0001128301-mRNA-1">
    <property type="protein sequence ID" value="ALUE_0001128301-mRNA-1"/>
    <property type="gene ID" value="ALUE_0001128301"/>
</dbReference>
<protein>
    <submittedName>
        <fullName evidence="2">Uncharacterized protein</fullName>
    </submittedName>
</protein>
<accession>A0A0M3I3N6</accession>
<sequence length="133" mass="15455">MKFRRSSKPLFLTFSDDIVPDFWCDTVLLSWIFAKVLRLFTTTMQLASQKRHSKSIVTAVRDLRRFEFLSTSSNDQVFIHNEERAKFSRNFQHSPSTVHAPRKLKTFMRLAQCPTVTGGDPAVPGYQTWNAKR</sequence>
<keyword evidence="1" id="KW-1185">Reference proteome</keyword>
<dbReference type="AlphaFoldDB" id="A0A0M3I3N6"/>
<organism evidence="1 2">
    <name type="scientific">Ascaris lumbricoides</name>
    <name type="common">Giant roundworm</name>
    <dbReference type="NCBI Taxonomy" id="6252"/>
    <lineage>
        <taxon>Eukaryota</taxon>
        <taxon>Metazoa</taxon>
        <taxon>Ecdysozoa</taxon>
        <taxon>Nematoda</taxon>
        <taxon>Chromadorea</taxon>
        <taxon>Rhabditida</taxon>
        <taxon>Spirurina</taxon>
        <taxon>Ascaridomorpha</taxon>
        <taxon>Ascaridoidea</taxon>
        <taxon>Ascarididae</taxon>
        <taxon>Ascaris</taxon>
    </lineage>
</organism>
<evidence type="ECO:0000313" key="1">
    <source>
        <dbReference type="Proteomes" id="UP000036681"/>
    </source>
</evidence>
<reference evidence="2" key="1">
    <citation type="submission" date="2017-02" db="UniProtKB">
        <authorList>
            <consortium name="WormBaseParasite"/>
        </authorList>
    </citation>
    <scope>IDENTIFICATION</scope>
</reference>
<proteinExistence type="predicted"/>
<evidence type="ECO:0000313" key="2">
    <source>
        <dbReference type="WBParaSite" id="ALUE_0001128301-mRNA-1"/>
    </source>
</evidence>
<dbReference type="Proteomes" id="UP000036681">
    <property type="component" value="Unplaced"/>
</dbReference>